<name>A0AAU7C7N8_9BACT</name>
<gene>
    <name evidence="1" type="ORF">V5E97_22630</name>
</gene>
<protein>
    <submittedName>
        <fullName evidence="1">Uncharacterized protein</fullName>
    </submittedName>
</protein>
<organism evidence="1">
    <name type="scientific">Singulisphaera sp. Ch08</name>
    <dbReference type="NCBI Taxonomy" id="3120278"/>
    <lineage>
        <taxon>Bacteria</taxon>
        <taxon>Pseudomonadati</taxon>
        <taxon>Planctomycetota</taxon>
        <taxon>Planctomycetia</taxon>
        <taxon>Isosphaerales</taxon>
        <taxon>Isosphaeraceae</taxon>
        <taxon>Singulisphaera</taxon>
    </lineage>
</organism>
<accession>A0AAU7C7N8</accession>
<reference evidence="1" key="1">
    <citation type="submission" date="2024-05" db="EMBL/GenBank/DDBJ databases">
        <title>Planctomycetes of the genus Singulisphaera possess chitinolytic capabilities.</title>
        <authorList>
            <person name="Ivanova A."/>
        </authorList>
    </citation>
    <scope>NUCLEOTIDE SEQUENCE</scope>
    <source>
        <strain evidence="1">Ch08T</strain>
    </source>
</reference>
<proteinExistence type="predicted"/>
<dbReference type="RefSeq" id="WP_406693835.1">
    <property type="nucleotide sequence ID" value="NZ_CP155447.1"/>
</dbReference>
<sequence length="210" mass="23453">MATSHSQERFAGFRSASDCPRLQPDPYALKKLDEKIESFMSDVTSLQFSEDFVGTVTDRFVEAFRRLDAIARDDPFWDGTNRRPTQYKLASFCEIALRVNPMDCEALGLKVAVSTVFGTFAPEPWERLATACRVDPTWIVNSALYAECYGSYDTVPDLVSLLSRMGLCSHVLPQLKEMIAGVQDRPGSRILARKCSASWANRVLEGCGHV</sequence>
<evidence type="ECO:0000313" key="1">
    <source>
        <dbReference type="EMBL" id="XBH01145.1"/>
    </source>
</evidence>
<dbReference type="EMBL" id="CP155447">
    <property type="protein sequence ID" value="XBH01145.1"/>
    <property type="molecule type" value="Genomic_DNA"/>
</dbReference>
<dbReference type="AlphaFoldDB" id="A0AAU7C7N8"/>